<dbReference type="SUPFAM" id="SSF52402">
    <property type="entry name" value="Adenine nucleotide alpha hydrolases-like"/>
    <property type="match status" value="2"/>
</dbReference>
<dbReference type="InterPro" id="IPR006016">
    <property type="entry name" value="UspA"/>
</dbReference>
<gene>
    <name evidence="3" type="ORF">DSCW_15260</name>
</gene>
<dbReference type="AlphaFoldDB" id="A0A5K7Z1J2"/>
<accession>A0A5K7Z1J2</accession>
<comment type="similarity">
    <text evidence="1">Belongs to the universal stress protein A family.</text>
</comment>
<keyword evidence="4" id="KW-1185">Reference proteome</keyword>
<protein>
    <submittedName>
        <fullName evidence="3">Universal stress protein</fullName>
    </submittedName>
</protein>
<feature type="domain" description="UspA" evidence="2">
    <location>
        <begin position="1"/>
        <end position="150"/>
    </location>
</feature>
<sequence>MFNRILAATDIATTPDAPVVTAARLARGHHARLYLLHVMESASTENRKLIRHYETDAEMIADAAYEQTVAQVLRRTFRDSIPGEETEVRVTAGFPWEEILQYARQIDADLIVLGPHSTRAQEKGVVRIAGLVGSTVENVMIRETCPVMVVNRPANAEQLRFRRVLIPVDFSRSCECAVCFAARLAANCHSQLQIFHMIPVPPVPKYNRSAYNRDKASALKRLESLYRPYLDGIEHRYIIHAGSLPHLEILNAARDQNSDLIVMGSHTKETGGKWYPGSAVERVGFRASCPLVTITDPQVLIHWKGRLTDTVSKEPDRRIHVFTGTGSHPSPKKGGMS</sequence>
<dbReference type="CDD" id="cd00293">
    <property type="entry name" value="USP-like"/>
    <property type="match status" value="2"/>
</dbReference>
<evidence type="ECO:0000313" key="3">
    <source>
        <dbReference type="EMBL" id="BBO74109.1"/>
    </source>
</evidence>
<dbReference type="Proteomes" id="UP000427769">
    <property type="component" value="Chromosome"/>
</dbReference>
<feature type="domain" description="UspA" evidence="2">
    <location>
        <begin position="161"/>
        <end position="293"/>
    </location>
</feature>
<evidence type="ECO:0000259" key="2">
    <source>
        <dbReference type="Pfam" id="PF00582"/>
    </source>
</evidence>
<dbReference type="OrthoDB" id="5512840at2"/>
<evidence type="ECO:0000256" key="1">
    <source>
        <dbReference type="ARBA" id="ARBA00008791"/>
    </source>
</evidence>
<dbReference type="Gene3D" id="3.40.50.620">
    <property type="entry name" value="HUPs"/>
    <property type="match status" value="2"/>
</dbReference>
<dbReference type="PRINTS" id="PR01438">
    <property type="entry name" value="UNVRSLSTRESS"/>
</dbReference>
<dbReference type="KEGG" id="dwd:DSCW_15260"/>
<dbReference type="EMBL" id="AP021875">
    <property type="protein sequence ID" value="BBO74109.1"/>
    <property type="molecule type" value="Genomic_DNA"/>
</dbReference>
<proteinExistence type="inferred from homology"/>
<dbReference type="InterPro" id="IPR014729">
    <property type="entry name" value="Rossmann-like_a/b/a_fold"/>
</dbReference>
<dbReference type="Pfam" id="PF00582">
    <property type="entry name" value="Usp"/>
    <property type="match status" value="2"/>
</dbReference>
<evidence type="ECO:0000313" key="4">
    <source>
        <dbReference type="Proteomes" id="UP000427769"/>
    </source>
</evidence>
<name>A0A5K7Z1J2_9BACT</name>
<dbReference type="PANTHER" id="PTHR46268">
    <property type="entry name" value="STRESS RESPONSE PROTEIN NHAX"/>
    <property type="match status" value="1"/>
</dbReference>
<dbReference type="RefSeq" id="WP_155303162.1">
    <property type="nucleotide sequence ID" value="NZ_AP021875.1"/>
</dbReference>
<reference evidence="3 4" key="1">
    <citation type="submission" date="2019-11" db="EMBL/GenBank/DDBJ databases">
        <title>Comparative genomics of hydrocarbon-degrading Desulfosarcina strains.</title>
        <authorList>
            <person name="Watanabe M."/>
            <person name="Kojima H."/>
            <person name="Fukui M."/>
        </authorList>
    </citation>
    <scope>NUCLEOTIDE SEQUENCE [LARGE SCALE GENOMIC DNA]</scope>
    <source>
        <strain evidence="3 4">PP31</strain>
    </source>
</reference>
<organism evidence="3 4">
    <name type="scientific">Desulfosarcina widdelii</name>
    <dbReference type="NCBI Taxonomy" id="947919"/>
    <lineage>
        <taxon>Bacteria</taxon>
        <taxon>Pseudomonadati</taxon>
        <taxon>Thermodesulfobacteriota</taxon>
        <taxon>Desulfobacteria</taxon>
        <taxon>Desulfobacterales</taxon>
        <taxon>Desulfosarcinaceae</taxon>
        <taxon>Desulfosarcina</taxon>
    </lineage>
</organism>
<dbReference type="InterPro" id="IPR006015">
    <property type="entry name" value="Universal_stress_UspA"/>
</dbReference>
<dbReference type="PANTHER" id="PTHR46268:SF6">
    <property type="entry name" value="UNIVERSAL STRESS PROTEIN UP12"/>
    <property type="match status" value="1"/>
</dbReference>